<dbReference type="EMBL" id="CAEKKB010000001">
    <property type="protein sequence ID" value="CAB4292089.1"/>
    <property type="molecule type" value="Genomic_DNA"/>
</dbReference>
<evidence type="ECO:0000313" key="3">
    <source>
        <dbReference type="EMBL" id="CAB4292089.1"/>
    </source>
</evidence>
<dbReference type="Pfam" id="PF00190">
    <property type="entry name" value="Cupin_1"/>
    <property type="match status" value="1"/>
</dbReference>
<dbReference type="Proteomes" id="UP000507245">
    <property type="component" value="Unassembled WGS sequence"/>
</dbReference>
<feature type="domain" description="Cupin type-1" evidence="2">
    <location>
        <begin position="2"/>
        <end position="70"/>
    </location>
</feature>
<sequence length="107" mass="11823">MVVEGRGRYEIAGTCPHLRSQGQEESMDQVQEIQQYRKFSADLSPGDVFVIPAAHPTVIVAQNNNNNNNGNQNQNLRLAGFGINAQNNMRNFLAGQEQHNEGDGERG</sequence>
<dbReference type="OrthoDB" id="1738546at2759"/>
<dbReference type="PANTHER" id="PTHR31189">
    <property type="entry name" value="OS03G0336100 PROTEIN-RELATED"/>
    <property type="match status" value="1"/>
</dbReference>
<evidence type="ECO:0000313" key="4">
    <source>
        <dbReference type="Proteomes" id="UP000507245"/>
    </source>
</evidence>
<dbReference type="InterPro" id="IPR006045">
    <property type="entry name" value="Cupin_1"/>
</dbReference>
<evidence type="ECO:0000256" key="1">
    <source>
        <dbReference type="ARBA" id="ARBA00023597"/>
    </source>
</evidence>
<name>A0A6J5VS16_PRUAR</name>
<keyword evidence="4" id="KW-1185">Reference proteome</keyword>
<dbReference type="InterPro" id="IPR014710">
    <property type="entry name" value="RmlC-like_jellyroll"/>
</dbReference>
<dbReference type="Gene3D" id="2.60.120.10">
    <property type="entry name" value="Jelly Rolls"/>
    <property type="match status" value="1"/>
</dbReference>
<comment type="similarity">
    <text evidence="1">Belongs to the 7S seed storage protein family.</text>
</comment>
<evidence type="ECO:0000259" key="2">
    <source>
        <dbReference type="Pfam" id="PF00190"/>
    </source>
</evidence>
<reference evidence="4" key="1">
    <citation type="journal article" date="2020" name="Genome Biol.">
        <title>Gamete binning: chromosome-level and haplotype-resolved genome assembly enabled by high-throughput single-cell sequencing of gamete genomes.</title>
        <authorList>
            <person name="Campoy J.A."/>
            <person name="Sun H."/>
            <person name="Goel M."/>
            <person name="Jiao W.-B."/>
            <person name="Folz-Donahue K."/>
            <person name="Wang N."/>
            <person name="Rubio M."/>
            <person name="Liu C."/>
            <person name="Kukat C."/>
            <person name="Ruiz D."/>
            <person name="Huettel B."/>
            <person name="Schneeberger K."/>
        </authorList>
    </citation>
    <scope>NUCLEOTIDE SEQUENCE [LARGE SCALE GENOMIC DNA]</scope>
    <source>
        <strain evidence="4">cv. Rojo Pasion</strain>
    </source>
</reference>
<dbReference type="PANTHER" id="PTHR31189:SF41">
    <property type="entry name" value="VICILIN C72"/>
    <property type="match status" value="1"/>
</dbReference>
<dbReference type="InterPro" id="IPR050253">
    <property type="entry name" value="Seed_Storage-Functional"/>
</dbReference>
<protein>
    <recommendedName>
        <fullName evidence="2">Cupin type-1 domain-containing protein</fullName>
    </recommendedName>
</protein>
<dbReference type="AlphaFoldDB" id="A0A6J5VS16"/>
<organism evidence="3 4">
    <name type="scientific">Prunus armeniaca</name>
    <name type="common">Apricot</name>
    <name type="synonym">Armeniaca vulgaris</name>
    <dbReference type="NCBI Taxonomy" id="36596"/>
    <lineage>
        <taxon>Eukaryota</taxon>
        <taxon>Viridiplantae</taxon>
        <taxon>Streptophyta</taxon>
        <taxon>Embryophyta</taxon>
        <taxon>Tracheophyta</taxon>
        <taxon>Spermatophyta</taxon>
        <taxon>Magnoliopsida</taxon>
        <taxon>eudicotyledons</taxon>
        <taxon>Gunneridae</taxon>
        <taxon>Pentapetalae</taxon>
        <taxon>rosids</taxon>
        <taxon>fabids</taxon>
        <taxon>Rosales</taxon>
        <taxon>Rosaceae</taxon>
        <taxon>Amygdaloideae</taxon>
        <taxon>Amygdaleae</taxon>
        <taxon>Prunus</taxon>
    </lineage>
</organism>
<accession>A0A6J5VS16</accession>
<dbReference type="SUPFAM" id="SSF51182">
    <property type="entry name" value="RmlC-like cupins"/>
    <property type="match status" value="1"/>
</dbReference>
<dbReference type="InterPro" id="IPR011051">
    <property type="entry name" value="RmlC_Cupin_sf"/>
</dbReference>
<proteinExistence type="inferred from homology"/>
<gene>
    <name evidence="3" type="ORF">ORAREDHAP_LOCUS220</name>
</gene>